<dbReference type="PANTHER" id="PTHR30313:SF2">
    <property type="entry name" value="DNA PRIMASE"/>
    <property type="match status" value="1"/>
</dbReference>
<dbReference type="SMART" id="SM00400">
    <property type="entry name" value="ZnF_CHCC"/>
    <property type="match status" value="1"/>
</dbReference>
<proteinExistence type="inferred from homology"/>
<organism evidence="17 18">
    <name type="scientific">Dermatophilus congolensis</name>
    <dbReference type="NCBI Taxonomy" id="1863"/>
    <lineage>
        <taxon>Bacteria</taxon>
        <taxon>Bacillati</taxon>
        <taxon>Actinomycetota</taxon>
        <taxon>Actinomycetes</taxon>
        <taxon>Micrococcales</taxon>
        <taxon>Dermatophilaceae</taxon>
        <taxon>Dermatophilus</taxon>
    </lineage>
</organism>
<dbReference type="GO" id="GO:0005737">
    <property type="term" value="C:cytoplasm"/>
    <property type="evidence" value="ECO:0007669"/>
    <property type="project" value="TreeGrafter"/>
</dbReference>
<keyword evidence="11 12" id="KW-0804">Transcription</keyword>
<dbReference type="GO" id="GO:0003899">
    <property type="term" value="F:DNA-directed RNA polymerase activity"/>
    <property type="evidence" value="ECO:0007669"/>
    <property type="project" value="UniProtKB-UniRule"/>
</dbReference>
<keyword evidence="2 12" id="KW-0639">Primosome</keyword>
<dbReference type="InterPro" id="IPR030846">
    <property type="entry name" value="DnaG_bac"/>
</dbReference>
<evidence type="ECO:0000256" key="14">
    <source>
        <dbReference type="PIRSR" id="PIRSR002811-1"/>
    </source>
</evidence>
<dbReference type="AlphaFoldDB" id="A0AA46BMM5"/>
<evidence type="ECO:0000256" key="15">
    <source>
        <dbReference type="SAM" id="MobiDB-lite"/>
    </source>
</evidence>
<evidence type="ECO:0000256" key="2">
    <source>
        <dbReference type="ARBA" id="ARBA00022515"/>
    </source>
</evidence>
<dbReference type="Proteomes" id="UP000254118">
    <property type="component" value="Unassembled WGS sequence"/>
</dbReference>
<comment type="function">
    <text evidence="12 13">RNA polymerase that catalyzes the synthesis of short RNA molecules used as primers for DNA polymerase during DNA replication.</text>
</comment>
<dbReference type="EC" id="2.7.7.101" evidence="12"/>
<comment type="catalytic activity">
    <reaction evidence="12">
        <text>ssDNA + n NTP = ssDNA/pppN(pN)n-1 hybrid + (n-1) diphosphate.</text>
        <dbReference type="EC" id="2.7.7.101"/>
    </reaction>
</comment>
<comment type="subunit">
    <text evidence="12">Monomer. Interacts with DnaB.</text>
</comment>
<dbReference type="InterPro" id="IPR037068">
    <property type="entry name" value="DNA_primase_core_N_sf"/>
</dbReference>
<dbReference type="Gene3D" id="3.40.1360.10">
    <property type="match status" value="1"/>
</dbReference>
<dbReference type="GO" id="GO:0000428">
    <property type="term" value="C:DNA-directed RNA polymerase complex"/>
    <property type="evidence" value="ECO:0007669"/>
    <property type="project" value="UniProtKB-KW"/>
</dbReference>
<dbReference type="NCBIfam" id="TIGR01391">
    <property type="entry name" value="dnaG"/>
    <property type="match status" value="1"/>
</dbReference>
<dbReference type="PIRSF" id="PIRSF002811">
    <property type="entry name" value="DnaG"/>
    <property type="match status" value="1"/>
</dbReference>
<dbReference type="SUPFAM" id="SSF56731">
    <property type="entry name" value="DNA primase core"/>
    <property type="match status" value="1"/>
</dbReference>
<feature type="zinc finger region" description="CHC2-type" evidence="12 14">
    <location>
        <begin position="41"/>
        <end position="65"/>
    </location>
</feature>
<keyword evidence="5 12" id="KW-0235">DNA replication</keyword>
<evidence type="ECO:0000256" key="5">
    <source>
        <dbReference type="ARBA" id="ARBA00022705"/>
    </source>
</evidence>
<evidence type="ECO:0000256" key="6">
    <source>
        <dbReference type="ARBA" id="ARBA00022723"/>
    </source>
</evidence>
<keyword evidence="1 12" id="KW-0240">DNA-directed RNA polymerase</keyword>
<comment type="cofactor">
    <cofactor evidence="12 13 14">
        <name>Zn(2+)</name>
        <dbReference type="ChEBI" id="CHEBI:29105"/>
    </cofactor>
    <text evidence="12 13 14">Binds 1 zinc ion per monomer.</text>
</comment>
<dbReference type="InterPro" id="IPR006295">
    <property type="entry name" value="DNA_primase_DnaG"/>
</dbReference>
<dbReference type="InterPro" id="IPR034151">
    <property type="entry name" value="TOPRIM_DnaG_bac"/>
</dbReference>
<dbReference type="InterPro" id="IPR050219">
    <property type="entry name" value="DnaG_primase"/>
</dbReference>
<dbReference type="EMBL" id="UFYA01000001">
    <property type="protein sequence ID" value="STD08103.1"/>
    <property type="molecule type" value="Genomic_DNA"/>
</dbReference>
<sequence length="646" mass="70495">MAGLLREEDVALVKERVNLEDVVREHVTLTRSGSDSLKGLCPFHDERSPSFHVRPAHGHWYCFGCGAGGDVIAFVQEIEHLGFVETVERLAARVGVELQRDESSVAESGRARRTRLMEAHRVAEEFYAEALIGAREARPARDFLRGRGFDSKAAQMFGVGYSPRGGDVLTRLLLDRGFTEEELTLGGLTGRSSRGLYDRFRGRVMWPIRDVTGATVGFGARRILDDDRIDAKYLNTSETPIYKKTHVLYGLDLAKKTIASQRRAVVVEGYTDVMAMHLSGVRGAVATCGTSFGAEHVKVLRRLLRDDGDGKVIFTFDGDAAGQKAAMRAYELDDQWVSQSFVAVARNGMDPCDLRLAEGEAAVEHLIEKPTPMFEFAARTTIGRFDLHTREGQAHAIEAVAPILAGIDGEALSRMYVDDAATWIGVPVDLVAGAVERARVGGRRPDAQVHGGRQRVVASGGEVSSVRSDSGPDADGESAPLVFPRPDLRNRVVHLEFQVLQVLLQYPGALDDSEIMPLVRAQFTDPGLASVLLAVLTHWGEHTSVSASAWVELVRAQAGDQVGPTVSSLVVTPLLTRLDPQTGLPSKRFVQSLLVAVQEETLRSRIAAAAGDLRRAEAMDPQRARYVAQELSVLQGQLAALRHTED</sequence>
<dbReference type="Gene3D" id="3.90.980.10">
    <property type="entry name" value="DNA primase, catalytic core, N-terminal domain"/>
    <property type="match status" value="1"/>
</dbReference>
<dbReference type="GO" id="GO:0008270">
    <property type="term" value="F:zinc ion binding"/>
    <property type="evidence" value="ECO:0007669"/>
    <property type="project" value="UniProtKB-UniRule"/>
</dbReference>
<evidence type="ECO:0000256" key="8">
    <source>
        <dbReference type="ARBA" id="ARBA00022833"/>
    </source>
</evidence>
<evidence type="ECO:0000256" key="13">
    <source>
        <dbReference type="PIRNR" id="PIRNR002811"/>
    </source>
</evidence>
<evidence type="ECO:0000256" key="1">
    <source>
        <dbReference type="ARBA" id="ARBA00022478"/>
    </source>
</evidence>
<evidence type="ECO:0000256" key="3">
    <source>
        <dbReference type="ARBA" id="ARBA00022679"/>
    </source>
</evidence>
<feature type="domain" description="Toprim" evidence="16">
    <location>
        <begin position="262"/>
        <end position="361"/>
    </location>
</feature>
<reference evidence="17 18" key="1">
    <citation type="submission" date="2018-06" db="EMBL/GenBank/DDBJ databases">
        <authorList>
            <consortium name="Pathogen Informatics"/>
            <person name="Doyle S."/>
        </authorList>
    </citation>
    <scope>NUCLEOTIDE SEQUENCE [LARGE SCALE GENOMIC DNA]</scope>
    <source>
        <strain evidence="17 18">NCTC7915</strain>
    </source>
</reference>
<dbReference type="GO" id="GO:0003677">
    <property type="term" value="F:DNA binding"/>
    <property type="evidence" value="ECO:0007669"/>
    <property type="project" value="UniProtKB-KW"/>
</dbReference>
<dbReference type="SUPFAM" id="SSF57783">
    <property type="entry name" value="Zinc beta-ribbon"/>
    <property type="match status" value="1"/>
</dbReference>
<comment type="similarity">
    <text evidence="12 13">Belongs to the DnaG primase family.</text>
</comment>
<dbReference type="CDD" id="cd03364">
    <property type="entry name" value="TOPRIM_DnaG_primases"/>
    <property type="match status" value="1"/>
</dbReference>
<keyword evidence="6 12" id="KW-0479">Metal-binding</keyword>
<evidence type="ECO:0000256" key="7">
    <source>
        <dbReference type="ARBA" id="ARBA00022771"/>
    </source>
</evidence>
<dbReference type="GO" id="GO:0006269">
    <property type="term" value="P:DNA replication, synthesis of primer"/>
    <property type="evidence" value="ECO:0007669"/>
    <property type="project" value="UniProtKB-UniRule"/>
</dbReference>
<evidence type="ECO:0000313" key="17">
    <source>
        <dbReference type="EMBL" id="STD08103.1"/>
    </source>
</evidence>
<dbReference type="InterPro" id="IPR013264">
    <property type="entry name" value="DNAG_N"/>
</dbReference>
<dbReference type="Gene3D" id="3.90.580.10">
    <property type="entry name" value="Zinc finger, CHC2-type domain"/>
    <property type="match status" value="1"/>
</dbReference>
<keyword evidence="7 12" id="KW-0863">Zinc-finger</keyword>
<dbReference type="Pfam" id="PF13662">
    <property type="entry name" value="Toprim_4"/>
    <property type="match status" value="1"/>
</dbReference>
<dbReference type="Pfam" id="PF01807">
    <property type="entry name" value="Zn_ribbon_DnaG"/>
    <property type="match status" value="1"/>
</dbReference>
<keyword evidence="10 12" id="KW-0238">DNA-binding</keyword>
<dbReference type="FunFam" id="3.90.580.10:FF:000001">
    <property type="entry name" value="DNA primase"/>
    <property type="match status" value="1"/>
</dbReference>
<evidence type="ECO:0000256" key="10">
    <source>
        <dbReference type="ARBA" id="ARBA00023125"/>
    </source>
</evidence>
<dbReference type="PROSITE" id="PS50880">
    <property type="entry name" value="TOPRIM"/>
    <property type="match status" value="1"/>
</dbReference>
<evidence type="ECO:0000313" key="18">
    <source>
        <dbReference type="Proteomes" id="UP000254118"/>
    </source>
</evidence>
<protein>
    <recommendedName>
        <fullName evidence="12 13">DNA primase</fullName>
        <ecNumber evidence="12">2.7.7.101</ecNumber>
    </recommendedName>
</protein>
<keyword evidence="8 12" id="KW-0862">Zinc</keyword>
<dbReference type="HAMAP" id="MF_00974">
    <property type="entry name" value="DNA_primase_DnaG"/>
    <property type="match status" value="1"/>
</dbReference>
<dbReference type="InterPro" id="IPR002694">
    <property type="entry name" value="Znf_CHC2"/>
</dbReference>
<dbReference type="Pfam" id="PF08275">
    <property type="entry name" value="DNAG_N"/>
    <property type="match status" value="1"/>
</dbReference>
<keyword evidence="9" id="KW-0460">Magnesium</keyword>
<dbReference type="PANTHER" id="PTHR30313">
    <property type="entry name" value="DNA PRIMASE"/>
    <property type="match status" value="1"/>
</dbReference>
<dbReference type="GO" id="GO:1990077">
    <property type="term" value="C:primosome complex"/>
    <property type="evidence" value="ECO:0007669"/>
    <property type="project" value="UniProtKB-KW"/>
</dbReference>
<dbReference type="RefSeq" id="WP_115030200.1">
    <property type="nucleotide sequence ID" value="NZ_UFYA01000001.1"/>
</dbReference>
<dbReference type="SMART" id="SM00493">
    <property type="entry name" value="TOPRIM"/>
    <property type="match status" value="1"/>
</dbReference>
<accession>A0AA46BMM5</accession>
<evidence type="ECO:0000259" key="16">
    <source>
        <dbReference type="PROSITE" id="PS50880"/>
    </source>
</evidence>
<evidence type="ECO:0000256" key="4">
    <source>
        <dbReference type="ARBA" id="ARBA00022695"/>
    </source>
</evidence>
<evidence type="ECO:0000256" key="9">
    <source>
        <dbReference type="ARBA" id="ARBA00022842"/>
    </source>
</evidence>
<feature type="region of interest" description="Disordered" evidence="15">
    <location>
        <begin position="442"/>
        <end position="481"/>
    </location>
</feature>
<keyword evidence="4 12" id="KW-0548">Nucleotidyltransferase</keyword>
<dbReference type="InterPro" id="IPR019475">
    <property type="entry name" value="DNA_primase_DnaB-bd"/>
</dbReference>
<dbReference type="InterPro" id="IPR036977">
    <property type="entry name" value="DNA_primase_Znf_CHC2"/>
</dbReference>
<dbReference type="Pfam" id="PF10410">
    <property type="entry name" value="DnaB_bind"/>
    <property type="match status" value="1"/>
</dbReference>
<comment type="domain">
    <text evidence="12">Contains an N-terminal zinc-binding domain, a central core domain that contains the primase activity, and a C-terminal DnaB-binding domain.</text>
</comment>
<name>A0AA46BMM5_9MICO</name>
<dbReference type="InterPro" id="IPR006171">
    <property type="entry name" value="TOPRIM_dom"/>
</dbReference>
<evidence type="ECO:0000256" key="12">
    <source>
        <dbReference type="HAMAP-Rule" id="MF_00974"/>
    </source>
</evidence>
<keyword evidence="3 12" id="KW-0808">Transferase</keyword>
<evidence type="ECO:0000256" key="11">
    <source>
        <dbReference type="ARBA" id="ARBA00023163"/>
    </source>
</evidence>
<gene>
    <name evidence="12 17" type="primary">dnaG</name>
    <name evidence="17" type="ORF">NCTC7915_00920</name>
</gene>
<comment type="caution">
    <text evidence="17">The sequence shown here is derived from an EMBL/GenBank/DDBJ whole genome shotgun (WGS) entry which is preliminary data.</text>
</comment>